<evidence type="ECO:0000256" key="1">
    <source>
        <dbReference type="SAM" id="Phobius"/>
    </source>
</evidence>
<dbReference type="HOGENOM" id="CLU_3188594_0_0_5"/>
<reference evidence="2 3" key="1">
    <citation type="submission" date="2013-02" db="EMBL/GenBank/DDBJ databases">
        <authorList>
            <person name="Fiebig A."/>
            <person name="Goeker M."/>
            <person name="Klenk H.-P.P."/>
        </authorList>
    </citation>
    <scope>NUCLEOTIDE SEQUENCE [LARGE SCALE GENOMIC DNA]</scope>
    <source>
        <strain evidence="2 3">DSM 19309</strain>
    </source>
</reference>
<dbReference type="Proteomes" id="UP000019666">
    <property type="component" value="Unassembled WGS sequence"/>
</dbReference>
<dbReference type="EMBL" id="AOSK01000048">
    <property type="protein sequence ID" value="EYD76360.1"/>
    <property type="molecule type" value="Genomic_DNA"/>
</dbReference>
<comment type="caution">
    <text evidence="2">The sequence shown here is derived from an EMBL/GenBank/DDBJ whole genome shotgun (WGS) entry which is preliminary data.</text>
</comment>
<gene>
    <name evidence="2" type="ORF">Rumeso_02066</name>
</gene>
<keyword evidence="3" id="KW-1185">Reference proteome</keyword>
<feature type="transmembrane region" description="Helical" evidence="1">
    <location>
        <begin position="13"/>
        <end position="35"/>
    </location>
</feature>
<protein>
    <submittedName>
        <fullName evidence="2">Taurine transport system permease protein TauC</fullName>
    </submittedName>
</protein>
<dbReference type="AlphaFoldDB" id="A0A017HPW3"/>
<sequence>MIMAASKFQQTDVVLMGIILIGVIGFGIDLLMRWAERALVPWKGRA</sequence>
<dbReference type="PATRIC" id="fig|442562.3.peg.2040"/>
<keyword evidence="1" id="KW-0472">Membrane</keyword>
<keyword evidence="1" id="KW-0812">Transmembrane</keyword>
<keyword evidence="1" id="KW-1133">Transmembrane helix</keyword>
<name>A0A017HPW3_9RHOB</name>
<evidence type="ECO:0000313" key="2">
    <source>
        <dbReference type="EMBL" id="EYD76360.1"/>
    </source>
</evidence>
<proteinExistence type="predicted"/>
<accession>A0A017HPW3</accession>
<organism evidence="2 3">
    <name type="scientific">Rubellimicrobium mesophilum DSM 19309</name>
    <dbReference type="NCBI Taxonomy" id="442562"/>
    <lineage>
        <taxon>Bacteria</taxon>
        <taxon>Pseudomonadati</taxon>
        <taxon>Pseudomonadota</taxon>
        <taxon>Alphaproteobacteria</taxon>
        <taxon>Rhodobacterales</taxon>
        <taxon>Roseobacteraceae</taxon>
        <taxon>Rubellimicrobium</taxon>
    </lineage>
</organism>
<evidence type="ECO:0000313" key="3">
    <source>
        <dbReference type="Proteomes" id="UP000019666"/>
    </source>
</evidence>
<dbReference type="STRING" id="442562.Rumeso_02066"/>